<dbReference type="Proteomes" id="UP000183104">
    <property type="component" value="Unassembled WGS sequence"/>
</dbReference>
<feature type="transmembrane region" description="Helical" evidence="5">
    <location>
        <begin position="68"/>
        <end position="85"/>
    </location>
</feature>
<keyword evidence="7" id="KW-0436">Ligase</keyword>
<feature type="transmembrane region" description="Helical" evidence="5">
    <location>
        <begin position="117"/>
        <end position="141"/>
    </location>
</feature>
<dbReference type="GO" id="GO:0016874">
    <property type="term" value="F:ligase activity"/>
    <property type="evidence" value="ECO:0007669"/>
    <property type="project" value="UniProtKB-KW"/>
</dbReference>
<keyword evidence="8" id="KW-1185">Reference proteome</keyword>
<evidence type="ECO:0000256" key="2">
    <source>
        <dbReference type="ARBA" id="ARBA00022692"/>
    </source>
</evidence>
<evidence type="ECO:0000259" key="6">
    <source>
        <dbReference type="Pfam" id="PF04932"/>
    </source>
</evidence>
<proteinExistence type="predicted"/>
<feature type="transmembrane region" description="Helical" evidence="5">
    <location>
        <begin position="231"/>
        <end position="248"/>
    </location>
</feature>
<dbReference type="Pfam" id="PF04932">
    <property type="entry name" value="Wzy_C"/>
    <property type="match status" value="1"/>
</dbReference>
<evidence type="ECO:0000313" key="8">
    <source>
        <dbReference type="Proteomes" id="UP000183104"/>
    </source>
</evidence>
<evidence type="ECO:0000256" key="3">
    <source>
        <dbReference type="ARBA" id="ARBA00022989"/>
    </source>
</evidence>
<dbReference type="STRING" id="381306.AN478_12000"/>
<organism evidence="7 8">
    <name type="scientific">Thiohalorhabdus denitrificans</name>
    <dbReference type="NCBI Taxonomy" id="381306"/>
    <lineage>
        <taxon>Bacteria</taxon>
        <taxon>Pseudomonadati</taxon>
        <taxon>Pseudomonadota</taxon>
        <taxon>Gammaproteobacteria</taxon>
        <taxon>Thiohalorhabdales</taxon>
        <taxon>Thiohalorhabdaceae</taxon>
        <taxon>Thiohalorhabdus</taxon>
    </lineage>
</organism>
<feature type="transmembrane region" description="Helical" evidence="5">
    <location>
        <begin position="91"/>
        <end position="110"/>
    </location>
</feature>
<protein>
    <submittedName>
        <fullName evidence="7">O-antigen ligase like membrane protein</fullName>
    </submittedName>
</protein>
<reference evidence="8" key="1">
    <citation type="submission" date="2016-10" db="EMBL/GenBank/DDBJ databases">
        <authorList>
            <person name="Varghese N."/>
        </authorList>
    </citation>
    <scope>NUCLEOTIDE SEQUENCE [LARGE SCALE GENOMIC DNA]</scope>
    <source>
        <strain evidence="8">HL 19</strain>
    </source>
</reference>
<feature type="transmembrane region" description="Helical" evidence="5">
    <location>
        <begin position="161"/>
        <end position="179"/>
    </location>
</feature>
<dbReference type="PANTHER" id="PTHR37422:SF13">
    <property type="entry name" value="LIPOPOLYSACCHARIDE BIOSYNTHESIS PROTEIN PA4999-RELATED"/>
    <property type="match status" value="1"/>
</dbReference>
<evidence type="ECO:0000256" key="5">
    <source>
        <dbReference type="SAM" id="Phobius"/>
    </source>
</evidence>
<comment type="subcellular location">
    <subcellularLocation>
        <location evidence="1">Membrane</location>
        <topology evidence="1">Multi-pass membrane protein</topology>
    </subcellularLocation>
</comment>
<gene>
    <name evidence="7" type="ORF">SAMN05661077_0459</name>
</gene>
<dbReference type="EMBL" id="FMUN01000001">
    <property type="protein sequence ID" value="SCX79314.1"/>
    <property type="molecule type" value="Genomic_DNA"/>
</dbReference>
<dbReference type="InterPro" id="IPR051533">
    <property type="entry name" value="WaaL-like"/>
</dbReference>
<dbReference type="GO" id="GO:0016020">
    <property type="term" value="C:membrane"/>
    <property type="evidence" value="ECO:0007669"/>
    <property type="project" value="UniProtKB-SubCell"/>
</dbReference>
<keyword evidence="4 5" id="KW-0472">Membrane</keyword>
<feature type="domain" description="O-antigen ligase-related" evidence="6">
    <location>
        <begin position="195"/>
        <end position="346"/>
    </location>
</feature>
<dbReference type="PANTHER" id="PTHR37422">
    <property type="entry name" value="TEICHURONIC ACID BIOSYNTHESIS PROTEIN TUAE"/>
    <property type="match status" value="1"/>
</dbReference>
<accession>A0A1G5AN69</accession>
<keyword evidence="2 5" id="KW-0812">Transmembrane</keyword>
<feature type="transmembrane region" description="Helical" evidence="5">
    <location>
        <begin position="362"/>
        <end position="392"/>
    </location>
</feature>
<evidence type="ECO:0000256" key="4">
    <source>
        <dbReference type="ARBA" id="ARBA00023136"/>
    </source>
</evidence>
<feature type="transmembrane region" description="Helical" evidence="5">
    <location>
        <begin position="12"/>
        <end position="30"/>
    </location>
</feature>
<feature type="transmembrane region" description="Helical" evidence="5">
    <location>
        <begin position="42"/>
        <end position="61"/>
    </location>
</feature>
<dbReference type="AlphaFoldDB" id="A0A1G5AN69"/>
<dbReference type="InterPro" id="IPR007016">
    <property type="entry name" value="O-antigen_ligase-rel_domated"/>
</dbReference>
<name>A0A1G5AN69_9GAMM</name>
<dbReference type="RefSeq" id="WP_082433072.1">
    <property type="nucleotide sequence ID" value="NZ_FMUN01000001.1"/>
</dbReference>
<feature type="transmembrane region" description="Helical" evidence="5">
    <location>
        <begin position="329"/>
        <end position="350"/>
    </location>
</feature>
<keyword evidence="3 5" id="KW-1133">Transmembrane helix</keyword>
<sequence>MTEGHPAHPWSKAPIGIPLISLGLALLFLADWLHSAPLVADFNLTKLTGLLLASLGVVNVLQQGKFRMFPGMFPLLGLAALPLLTHGYLNAGLVFQVLLVIIILSAAPSLQIVAKAGVLFLGVLLVFVLLGAVLTGNLFFLRGENFPFSFYLATPLSNPNVVARTIVIVLPLLLLARLQGVLRTKAWWLLLVGGILTIAVVAMSRANILALVVMFLYWVLVGRGGVSVGRLLQYGALILLVAGLAFAVSPLQEKFERAAVLVGGTYQLLQQAEGNHLVYEHAPARAKTWAASLLLLQQKPLFGAGPSAKEWLGQAGAQKGGKTIAVHGAFLNILTSNGFVGLSLFLVALYRLFRGLGSVGRMFLLGALVSQIGADIYAHTLFWAVLGLLLLFDQNRRNHPRSSYQVGGTLPDERAIA</sequence>
<feature type="transmembrane region" description="Helical" evidence="5">
    <location>
        <begin position="186"/>
        <end position="219"/>
    </location>
</feature>
<evidence type="ECO:0000256" key="1">
    <source>
        <dbReference type="ARBA" id="ARBA00004141"/>
    </source>
</evidence>
<evidence type="ECO:0000313" key="7">
    <source>
        <dbReference type="EMBL" id="SCX79314.1"/>
    </source>
</evidence>